<comment type="pathway">
    <text evidence="2">Bacterial outer membrane biogenesis; LPS core biosynthesis.</text>
</comment>
<dbReference type="Gene3D" id="3.90.550.10">
    <property type="entry name" value="Spore Coat Polysaccharide Biosynthesis Protein SpsA, Chain A"/>
    <property type="match status" value="1"/>
</dbReference>
<evidence type="ECO:0000256" key="7">
    <source>
        <dbReference type="ARBA" id="ARBA00022842"/>
    </source>
</evidence>
<comment type="cofactor">
    <cofactor evidence="1">
        <name>Mg(2+)</name>
        <dbReference type="ChEBI" id="CHEBI:18420"/>
    </cofactor>
</comment>
<accession>A0A412CGY8</accession>
<evidence type="ECO:0000259" key="9">
    <source>
        <dbReference type="Pfam" id="PF08437"/>
    </source>
</evidence>
<dbReference type="CDD" id="cd04194">
    <property type="entry name" value="GT8_A4GalT_like"/>
    <property type="match status" value="1"/>
</dbReference>
<dbReference type="EMBL" id="QRTP01000002">
    <property type="protein sequence ID" value="RGQ86486.1"/>
    <property type="molecule type" value="Genomic_DNA"/>
</dbReference>
<dbReference type="GO" id="GO:0046872">
    <property type="term" value="F:metal ion binding"/>
    <property type="evidence" value="ECO:0007669"/>
    <property type="project" value="UniProtKB-KW"/>
</dbReference>
<dbReference type="RefSeq" id="WP_118035414.1">
    <property type="nucleotide sequence ID" value="NZ_QRTP01000002.1"/>
</dbReference>
<dbReference type="AlphaFoldDB" id="A0A412CGY8"/>
<dbReference type="InterPro" id="IPR002495">
    <property type="entry name" value="Glyco_trans_8"/>
</dbReference>
<dbReference type="PANTHER" id="PTHR13778">
    <property type="entry name" value="GLYCOSYLTRANSFERASE 8 DOMAIN-CONTAINING PROTEIN"/>
    <property type="match status" value="1"/>
</dbReference>
<organism evidence="10 11">
    <name type="scientific">Megamonas rupellensis</name>
    <dbReference type="NCBI Taxonomy" id="491921"/>
    <lineage>
        <taxon>Bacteria</taxon>
        <taxon>Bacillati</taxon>
        <taxon>Bacillota</taxon>
        <taxon>Negativicutes</taxon>
        <taxon>Selenomonadales</taxon>
        <taxon>Selenomonadaceae</taxon>
        <taxon>Megamonas</taxon>
    </lineage>
</organism>
<reference evidence="10 11" key="1">
    <citation type="submission" date="2018-08" db="EMBL/GenBank/DDBJ databases">
        <title>A genome reference for cultivated species of the human gut microbiota.</title>
        <authorList>
            <person name="Zou Y."/>
            <person name="Xue W."/>
            <person name="Luo G."/>
        </authorList>
    </citation>
    <scope>NUCLEOTIDE SEQUENCE [LARGE SCALE GENOMIC DNA]</scope>
    <source>
        <strain evidence="10 11">AF27-12</strain>
    </source>
</reference>
<evidence type="ECO:0000256" key="3">
    <source>
        <dbReference type="ARBA" id="ARBA00006351"/>
    </source>
</evidence>
<dbReference type="PANTHER" id="PTHR13778:SF47">
    <property type="entry name" value="LIPOPOLYSACCHARIDE 1,3-GALACTOSYLTRANSFERASE"/>
    <property type="match status" value="1"/>
</dbReference>
<dbReference type="InterPro" id="IPR050748">
    <property type="entry name" value="Glycosyltrans_8_dom-fam"/>
</dbReference>
<gene>
    <name evidence="10" type="ORF">DWY77_00930</name>
</gene>
<keyword evidence="5" id="KW-0808">Transferase</keyword>
<comment type="caution">
    <text evidence="10">The sequence shown here is derived from an EMBL/GenBank/DDBJ whole genome shotgun (WGS) entry which is preliminary data.</text>
</comment>
<evidence type="ECO:0000256" key="5">
    <source>
        <dbReference type="ARBA" id="ARBA00022679"/>
    </source>
</evidence>
<protein>
    <recommendedName>
        <fullName evidence="9">Glycosyl transferase family 8 C-terminal domain-containing protein</fullName>
    </recommendedName>
</protein>
<comment type="similarity">
    <text evidence="3">Belongs to the glycosyltransferase 8 family.</text>
</comment>
<dbReference type="Proteomes" id="UP000286147">
    <property type="component" value="Unassembled WGS sequence"/>
</dbReference>
<evidence type="ECO:0000256" key="6">
    <source>
        <dbReference type="ARBA" id="ARBA00022723"/>
    </source>
</evidence>
<name>A0A412CGY8_9FIRM</name>
<evidence type="ECO:0000313" key="10">
    <source>
        <dbReference type="EMBL" id="RGQ86486.1"/>
    </source>
</evidence>
<dbReference type="InterPro" id="IPR029044">
    <property type="entry name" value="Nucleotide-diphossugar_trans"/>
</dbReference>
<sequence>MYLNNIVENKLIFNGLNIEDINYKKSINIGYGVDNNFIRPMGVSMTSIIKNNMDINIIFHIFIDYIDDMSLNLLEKFAKDNKVIVIIYKINTEVFDQLPYTKHFAKATYNRFLMPQILDGIVNKLIYIDADVQCFGNLKSLMQLDFKDNIVAVVNDLPYVREKQIKKLNIKNNKYFNAGFMFIDVKKWNDNNISEKAIKLSFDNLGKFAWLDQDALNIVLDGKCLYIDKKYDYLLNMKHKSAYMPNDVIFVHYVGRYKPWNEWCMHPLRKYFLDVEKISLWGNMPLNKPINYKHMKMMGRSFIQYGKYLKGIYWYIKYTIYKIKDKFIR</sequence>
<feature type="domain" description="Glycosyl transferase family 8 C-terminal" evidence="9">
    <location>
        <begin position="267"/>
        <end position="322"/>
    </location>
</feature>
<evidence type="ECO:0000256" key="8">
    <source>
        <dbReference type="ARBA" id="ARBA00022985"/>
    </source>
</evidence>
<proteinExistence type="inferred from homology"/>
<keyword evidence="6" id="KW-0479">Metal-binding</keyword>
<keyword evidence="8" id="KW-0448">Lipopolysaccharide biosynthesis</keyword>
<evidence type="ECO:0000256" key="1">
    <source>
        <dbReference type="ARBA" id="ARBA00001946"/>
    </source>
</evidence>
<evidence type="ECO:0000313" key="11">
    <source>
        <dbReference type="Proteomes" id="UP000286147"/>
    </source>
</evidence>
<dbReference type="Pfam" id="PF01501">
    <property type="entry name" value="Glyco_transf_8"/>
    <property type="match status" value="1"/>
</dbReference>
<evidence type="ECO:0000256" key="4">
    <source>
        <dbReference type="ARBA" id="ARBA00022676"/>
    </source>
</evidence>
<dbReference type="Pfam" id="PF08437">
    <property type="entry name" value="Glyco_transf_8C"/>
    <property type="match status" value="1"/>
</dbReference>
<dbReference type="InterPro" id="IPR013645">
    <property type="entry name" value="Glyco_transf_8N"/>
</dbReference>
<evidence type="ECO:0000256" key="2">
    <source>
        <dbReference type="ARBA" id="ARBA00004713"/>
    </source>
</evidence>
<keyword evidence="7" id="KW-0460">Magnesium</keyword>
<dbReference type="GO" id="GO:0008918">
    <property type="term" value="F:lipopolysaccharide 3-alpha-galactosyltransferase activity"/>
    <property type="evidence" value="ECO:0007669"/>
    <property type="project" value="InterPro"/>
</dbReference>
<keyword evidence="4" id="KW-0328">Glycosyltransferase</keyword>
<dbReference type="SUPFAM" id="SSF53448">
    <property type="entry name" value="Nucleotide-diphospho-sugar transferases"/>
    <property type="match status" value="1"/>
</dbReference>